<dbReference type="EMBL" id="JACEIK010001262">
    <property type="protein sequence ID" value="MCD7467732.1"/>
    <property type="molecule type" value="Genomic_DNA"/>
</dbReference>
<evidence type="ECO:0000313" key="2">
    <source>
        <dbReference type="Proteomes" id="UP000823775"/>
    </source>
</evidence>
<sequence>ADPPRCSGRCYNRSNDYSSGPLQWDFDHHNGLTAAEIPPLQWSSVINFSQSYSPTLKFSLSPSVTPLCPSPRPVRVF</sequence>
<feature type="non-terminal residue" evidence="1">
    <location>
        <position position="1"/>
    </location>
</feature>
<proteinExistence type="predicted"/>
<organism evidence="1 2">
    <name type="scientific">Datura stramonium</name>
    <name type="common">Jimsonweed</name>
    <name type="synonym">Common thornapple</name>
    <dbReference type="NCBI Taxonomy" id="4076"/>
    <lineage>
        <taxon>Eukaryota</taxon>
        <taxon>Viridiplantae</taxon>
        <taxon>Streptophyta</taxon>
        <taxon>Embryophyta</taxon>
        <taxon>Tracheophyta</taxon>
        <taxon>Spermatophyta</taxon>
        <taxon>Magnoliopsida</taxon>
        <taxon>eudicotyledons</taxon>
        <taxon>Gunneridae</taxon>
        <taxon>Pentapetalae</taxon>
        <taxon>asterids</taxon>
        <taxon>lamiids</taxon>
        <taxon>Solanales</taxon>
        <taxon>Solanaceae</taxon>
        <taxon>Solanoideae</taxon>
        <taxon>Datureae</taxon>
        <taxon>Datura</taxon>
    </lineage>
</organism>
<evidence type="ECO:0000313" key="1">
    <source>
        <dbReference type="EMBL" id="MCD7467732.1"/>
    </source>
</evidence>
<accession>A0ABS8TAX6</accession>
<dbReference type="Proteomes" id="UP000823775">
    <property type="component" value="Unassembled WGS sequence"/>
</dbReference>
<comment type="caution">
    <text evidence="1">The sequence shown here is derived from an EMBL/GenBank/DDBJ whole genome shotgun (WGS) entry which is preliminary data.</text>
</comment>
<keyword evidence="2" id="KW-1185">Reference proteome</keyword>
<reference evidence="1 2" key="1">
    <citation type="journal article" date="2021" name="BMC Genomics">
        <title>Datura genome reveals duplications of psychoactive alkaloid biosynthetic genes and high mutation rate following tissue culture.</title>
        <authorList>
            <person name="Rajewski A."/>
            <person name="Carter-House D."/>
            <person name="Stajich J."/>
            <person name="Litt A."/>
        </authorList>
    </citation>
    <scope>NUCLEOTIDE SEQUENCE [LARGE SCALE GENOMIC DNA]</scope>
    <source>
        <strain evidence="1">AR-01</strain>
    </source>
</reference>
<gene>
    <name evidence="1" type="ORF">HAX54_005344</name>
</gene>
<name>A0ABS8TAX6_DATST</name>
<protein>
    <submittedName>
        <fullName evidence="1">Uncharacterized protein</fullName>
    </submittedName>
</protein>